<keyword evidence="2" id="KW-1185">Reference proteome</keyword>
<comment type="caution">
    <text evidence="1">The sequence shown here is derived from an EMBL/GenBank/DDBJ whole genome shotgun (WGS) entry which is preliminary data.</text>
</comment>
<evidence type="ECO:0000313" key="1">
    <source>
        <dbReference type="EMBL" id="MBA2118015.1"/>
    </source>
</evidence>
<reference evidence="1 2" key="1">
    <citation type="submission" date="2020-05" db="EMBL/GenBank/DDBJ databases">
        <title>Bremerella alba sp. nov., a novel planctomycete isolated from the surface of the macroalga Fucus spiralis.</title>
        <authorList>
            <person name="Godinho O."/>
            <person name="Botelho R."/>
            <person name="Albuquerque L."/>
            <person name="Wiegand S."/>
            <person name="Da Costa M.S."/>
            <person name="Lobo-Da-Cunha A."/>
            <person name="Jogler C."/>
            <person name="Lage O.M."/>
        </authorList>
    </citation>
    <scope>NUCLEOTIDE SEQUENCE [LARGE SCALE GENOMIC DNA]</scope>
    <source>
        <strain evidence="1 2">FF15</strain>
    </source>
</reference>
<proteinExistence type="predicted"/>
<dbReference type="AlphaFoldDB" id="A0A7V8VAM8"/>
<evidence type="ECO:0000313" key="2">
    <source>
        <dbReference type="Proteomes" id="UP000551616"/>
    </source>
</evidence>
<organism evidence="1 2">
    <name type="scientific">Bremerella alba</name>
    <dbReference type="NCBI Taxonomy" id="980252"/>
    <lineage>
        <taxon>Bacteria</taxon>
        <taxon>Pseudomonadati</taxon>
        <taxon>Planctomycetota</taxon>
        <taxon>Planctomycetia</taxon>
        <taxon>Pirellulales</taxon>
        <taxon>Pirellulaceae</taxon>
        <taxon>Bremerella</taxon>
    </lineage>
</organism>
<gene>
    <name evidence="1" type="ORF">HOV93_52230</name>
</gene>
<dbReference type="Proteomes" id="UP000551616">
    <property type="component" value="Unassembled WGS sequence"/>
</dbReference>
<sequence>MHRGTTIDRRLFFSFRFFIGLGSSVGDGLSSWMPWINIHSGFRQASGPDVVACGKSLAAKFCVLFSGSHQHAGSFS</sequence>
<dbReference type="EMBL" id="JABRWO010000025">
    <property type="protein sequence ID" value="MBA2118015.1"/>
    <property type="molecule type" value="Genomic_DNA"/>
</dbReference>
<protein>
    <submittedName>
        <fullName evidence="1">Uncharacterized protein</fullName>
    </submittedName>
</protein>
<name>A0A7V8VAM8_9BACT</name>
<accession>A0A7V8VAM8</accession>